<keyword evidence="4" id="KW-0804">Transcription</keyword>
<dbReference type="GO" id="GO:0000976">
    <property type="term" value="F:transcription cis-regulatory region binding"/>
    <property type="evidence" value="ECO:0007669"/>
    <property type="project" value="TreeGrafter"/>
</dbReference>
<dbReference type="AlphaFoldDB" id="D8IP56"/>
<feature type="DNA-binding region" description="H-T-H motif" evidence="5">
    <location>
        <begin position="28"/>
        <end position="47"/>
    </location>
</feature>
<evidence type="ECO:0000313" key="7">
    <source>
        <dbReference type="EMBL" id="ADJ62876.1"/>
    </source>
</evidence>
<dbReference type="PANTHER" id="PTHR30055:SF234">
    <property type="entry name" value="HTH-TYPE TRANSCRIPTIONAL REGULATOR BETI"/>
    <property type="match status" value="1"/>
</dbReference>
<evidence type="ECO:0000256" key="3">
    <source>
        <dbReference type="ARBA" id="ARBA00023125"/>
    </source>
</evidence>
<dbReference type="PRINTS" id="PR00455">
    <property type="entry name" value="HTHTETR"/>
</dbReference>
<gene>
    <name evidence="7" type="ordered locus">Hsero_1360</name>
</gene>
<evidence type="ECO:0000256" key="5">
    <source>
        <dbReference type="PROSITE-ProRule" id="PRU00335"/>
    </source>
</evidence>
<dbReference type="InterPro" id="IPR009057">
    <property type="entry name" value="Homeodomain-like_sf"/>
</dbReference>
<protein>
    <submittedName>
        <fullName evidence="7">Transcription regulator protein</fullName>
    </submittedName>
</protein>
<dbReference type="eggNOG" id="COG1309">
    <property type="taxonomic scope" value="Bacteria"/>
</dbReference>
<dbReference type="STRING" id="757424.Hsero_1360"/>
<evidence type="ECO:0000256" key="1">
    <source>
        <dbReference type="ARBA" id="ARBA00022491"/>
    </source>
</evidence>
<dbReference type="Gene3D" id="1.10.357.10">
    <property type="entry name" value="Tetracycline Repressor, domain 2"/>
    <property type="match status" value="1"/>
</dbReference>
<keyword evidence="8" id="KW-1185">Reference proteome</keyword>
<feature type="domain" description="HTH tetR-type" evidence="6">
    <location>
        <begin position="5"/>
        <end position="65"/>
    </location>
</feature>
<evidence type="ECO:0000313" key="8">
    <source>
        <dbReference type="Proteomes" id="UP000000329"/>
    </source>
</evidence>
<dbReference type="InterPro" id="IPR023772">
    <property type="entry name" value="DNA-bd_HTH_TetR-type_CS"/>
</dbReference>
<name>D8IP56_HERSS</name>
<dbReference type="PANTHER" id="PTHR30055">
    <property type="entry name" value="HTH-TYPE TRANSCRIPTIONAL REGULATOR RUTR"/>
    <property type="match status" value="1"/>
</dbReference>
<accession>D8IP56</accession>
<keyword evidence="3 5" id="KW-0238">DNA-binding</keyword>
<dbReference type="InterPro" id="IPR001647">
    <property type="entry name" value="HTH_TetR"/>
</dbReference>
<keyword evidence="1" id="KW-0678">Repressor</keyword>
<dbReference type="EMBL" id="CP002039">
    <property type="protein sequence ID" value="ADJ62876.1"/>
    <property type="molecule type" value="Genomic_DNA"/>
</dbReference>
<dbReference type="InterPro" id="IPR036271">
    <property type="entry name" value="Tet_transcr_reg_TetR-rel_C_sf"/>
</dbReference>
<reference evidence="7 8" key="1">
    <citation type="submission" date="2010-04" db="EMBL/GenBank/DDBJ databases">
        <title>The genome of Herbaspirillum seropedicae SmR1, an endophytic, nitrogen-fixing, plant-growth promoting beta-Proteobacteria.</title>
        <authorList>
            <person name="Pedrosa F.O."/>
            <person name="Monteiro R.A."/>
            <person name="Wassem R."/>
            <person name="Cruz L.M."/>
            <person name="Ayub R.A."/>
            <person name="Colauto N.B."/>
            <person name="Fernandez M.A."/>
            <person name="Fungaro M.H.P."/>
            <person name="Grisard E.C."/>
            <person name="Hungria M."/>
            <person name="Madeira H.M.F."/>
            <person name="Nodari R.O."/>
            <person name="Osaku C.A."/>
            <person name="Petzl-Erler M.L."/>
            <person name="Terenzi H."/>
            <person name="Vieira L.G.E."/>
            <person name="Almeida M.I.M."/>
            <person name="Alves L.R."/>
            <person name="Arantes O.M.N."/>
            <person name="Balsanelli E."/>
            <person name="Barcellos F.G."/>
            <person name="Baura V.A."/>
            <person name="Binde D.R."/>
            <person name="Campo R.J."/>
            <person name="Chubatsu L.S."/>
            <person name="Chueire L.M.O."/>
            <person name="Ciferri R.R."/>
            <person name="Correa L.C."/>
            <person name="da Conceicao Silva J.L."/>
            <person name="Dabul A.N.G."/>
            <person name="Dambros B.P."/>
            <person name="Faoro H."/>
            <person name="Favetti A."/>
            <person name="Friedermann G."/>
            <person name="Furlaneto M.C."/>
            <person name="Gasques L.S."/>
            <person name="Gimenes C.C.T."/>
            <person name="Gioppo N.M.R."/>
            <person name="Glienke-Blanco C."/>
            <person name="Godoy L.P."/>
            <person name="Guerra M.P."/>
            <person name="Karp S."/>
            <person name="Kava-Cordeiro V."/>
            <person name="Margarido V.P."/>
            <person name="Mathioni S.M."/>
            <person name="Menck-Soares M.A."/>
            <person name="Murace N.K."/>
            <person name="Nicolas M.F."/>
            <person name="Oliveira C.E.C."/>
            <person name="Pagnan N.A.B."/>
            <person name="Pamphile J.A."/>
            <person name="Patussi E.V."/>
            <person name="Pereira L.F.P."/>
            <person name="Pereira-Ferrari L."/>
            <person name="Pinto F.G.S."/>
            <person name="Precoma C."/>
            <person name="Prioli A.J."/>
            <person name="Prioli S.M.A.P."/>
            <person name="Raittz R.T."/>
            <person name="Ramos H.J.O."/>
            <person name="Ribeiro E.M.S.F."/>
            <person name="Rigo L.U."/>
            <person name="Rocha C.L.M.S.C."/>
            <person name="Rocha S.N."/>
            <person name="Santos K."/>
            <person name="Satori D."/>
            <person name="Silva A.G."/>
            <person name="Simao R.C.G."/>
            <person name="Soares M.A.M."/>
            <person name="Souza E.M."/>
            <person name="Steffens M.B.R."/>
            <person name="Steindel M."/>
            <person name="Tadra-Sfeir M.Z."/>
            <person name="Takahashi E.K."/>
            <person name="Torres R.A."/>
            <person name="Valle J.S."/>
            <person name="Vernal J.I."/>
            <person name="Vilas-Boas L.A."/>
            <person name="Watanabe M.A.E."/>
            <person name="Weiss V.A."/>
            <person name="Yates M.A."/>
            <person name="Souza E.M."/>
        </authorList>
    </citation>
    <scope>NUCLEOTIDE SEQUENCE [LARGE SCALE GENOMIC DNA]</scope>
    <source>
        <strain evidence="7 8">SmR1</strain>
    </source>
</reference>
<evidence type="ECO:0000259" key="6">
    <source>
        <dbReference type="PROSITE" id="PS50977"/>
    </source>
</evidence>
<dbReference type="PROSITE" id="PS50977">
    <property type="entry name" value="HTH_TETR_2"/>
    <property type="match status" value="1"/>
</dbReference>
<dbReference type="RefSeq" id="WP_013233381.1">
    <property type="nucleotide sequence ID" value="NC_014323.1"/>
</dbReference>
<dbReference type="PROSITE" id="PS01081">
    <property type="entry name" value="HTH_TETR_1"/>
    <property type="match status" value="1"/>
</dbReference>
<dbReference type="GO" id="GO:0003700">
    <property type="term" value="F:DNA-binding transcription factor activity"/>
    <property type="evidence" value="ECO:0007669"/>
    <property type="project" value="TreeGrafter"/>
</dbReference>
<dbReference type="Pfam" id="PF00440">
    <property type="entry name" value="TetR_N"/>
    <property type="match status" value="1"/>
</dbReference>
<dbReference type="SUPFAM" id="SSF46689">
    <property type="entry name" value="Homeodomain-like"/>
    <property type="match status" value="1"/>
</dbReference>
<proteinExistence type="predicted"/>
<dbReference type="HOGENOM" id="CLU_069356_12_3_4"/>
<dbReference type="Proteomes" id="UP000000329">
    <property type="component" value="Chromosome"/>
</dbReference>
<keyword evidence="2" id="KW-0805">Transcription regulation</keyword>
<dbReference type="GeneID" id="29391373"/>
<dbReference type="SUPFAM" id="SSF48498">
    <property type="entry name" value="Tetracyclin repressor-like, C-terminal domain"/>
    <property type="match status" value="1"/>
</dbReference>
<sequence>MARADQTRALLLDAALAAFARRGVRATTLEHVAASAALTRGAVYWHFPDKKALVTAVFEEMRWPFELGEDLSAYHACDNPLGLLREVLWLQMRQGVADLRQRRRMEIVLRYRGTPELPEELSLRLETMILRAVSELTAVINIAYERGTLRRGLTPIDVARSIVAASLGVIAENMDDAQAAPEGYFYLTPGLVLVGASTLALEDA</sequence>
<dbReference type="KEGG" id="hse:Hsero_1360"/>
<dbReference type="InterPro" id="IPR050109">
    <property type="entry name" value="HTH-type_TetR-like_transc_reg"/>
</dbReference>
<evidence type="ECO:0000256" key="2">
    <source>
        <dbReference type="ARBA" id="ARBA00023015"/>
    </source>
</evidence>
<organism evidence="7 8">
    <name type="scientific">Herbaspirillum seropedicae (strain SmR1)</name>
    <dbReference type="NCBI Taxonomy" id="757424"/>
    <lineage>
        <taxon>Bacteria</taxon>
        <taxon>Pseudomonadati</taxon>
        <taxon>Pseudomonadota</taxon>
        <taxon>Betaproteobacteria</taxon>
        <taxon>Burkholderiales</taxon>
        <taxon>Oxalobacteraceae</taxon>
        <taxon>Herbaspirillum</taxon>
    </lineage>
</organism>
<evidence type="ECO:0000256" key="4">
    <source>
        <dbReference type="ARBA" id="ARBA00023163"/>
    </source>
</evidence>